<evidence type="ECO:0000256" key="5">
    <source>
        <dbReference type="ARBA" id="ARBA00022670"/>
    </source>
</evidence>
<sequence length="601" mass="62803">MAAAAAAVLVSALLPASVQAGESRAVPGVVAIDAGTGAVRQIAALDGFLTATSTAAPEKIARGYLAAHRAVFGAAAAGLAGLRLRKDYVDIEGTHHLSFTQNVGGVEVVGSGVKVHVTGDGRIISVDGSPLAGLPASLRTATFTDGGPGRQVVFGTADGPRPAREVIDMDEGYLSVVDAADGTLLSRRSLVANDHATTWENYPGAPSGGTQHTVDLGRWLPAGSPTLTGNAAHVYSDVNDDDAAQESEEVRPGATTSFDFPFTDFSAQVGAPCSAQRQCSWNPAVPNSWQVNRAQNATQLFAYLNTWHDHLNAAPIGFTRQAGNFEAVDGDAVDGQAMDGADTADGLPDADHDNNANMTTGPDGTAPRMQMYLFQRSASVLAGNSGDAADIVFHEYTHGLSERLVVDAAGNGTMTGDQARAMGEAWGDWYGLDYLVDKGYEQDDTIDGDVREGDYILNGRAVRSEPIDCPVGSTEPVCAGTPAAGAGGYTYGDYGRIRSAGGPEIHADGEIWAQTLWDLRTTIGSWKARSLVTRAMELAPADPSYLDMRNAILLADRVVDHGRGQDRIWQVFAARGMGVNAGTDGATDTSPAEDFTVPPKV</sequence>
<evidence type="ECO:0000256" key="6">
    <source>
        <dbReference type="ARBA" id="ARBA00022723"/>
    </source>
</evidence>
<evidence type="ECO:0000313" key="16">
    <source>
        <dbReference type="Proteomes" id="UP000637628"/>
    </source>
</evidence>
<keyword evidence="10" id="KW-0482">Metalloprotease</keyword>
<keyword evidence="9" id="KW-0862">Zinc</keyword>
<dbReference type="EMBL" id="BOML01000013">
    <property type="protein sequence ID" value="GIE00293.1"/>
    <property type="molecule type" value="Genomic_DNA"/>
</dbReference>
<dbReference type="Pfam" id="PF02128">
    <property type="entry name" value="Peptidase_M36"/>
    <property type="match status" value="1"/>
</dbReference>
<dbReference type="Gene3D" id="1.10.390.10">
    <property type="entry name" value="Neutral Protease Domain 2"/>
    <property type="match status" value="1"/>
</dbReference>
<evidence type="ECO:0000259" key="14">
    <source>
        <dbReference type="Pfam" id="PF07504"/>
    </source>
</evidence>
<keyword evidence="11" id="KW-0865">Zymogen</keyword>
<keyword evidence="16" id="KW-1185">Reference proteome</keyword>
<dbReference type="Proteomes" id="UP000637628">
    <property type="component" value="Unassembled WGS sequence"/>
</dbReference>
<proteinExistence type="inferred from homology"/>
<keyword evidence="4" id="KW-0964">Secreted</keyword>
<dbReference type="InterPro" id="IPR027268">
    <property type="entry name" value="Peptidase_M4/M1_CTD_sf"/>
</dbReference>
<dbReference type="PRINTS" id="PR00999">
    <property type="entry name" value="FUNGALYSIN"/>
</dbReference>
<feature type="region of interest" description="Disordered" evidence="12">
    <location>
        <begin position="580"/>
        <end position="601"/>
    </location>
</feature>
<comment type="similarity">
    <text evidence="3">Belongs to the peptidase M36 family.</text>
</comment>
<evidence type="ECO:0000256" key="1">
    <source>
        <dbReference type="ARBA" id="ARBA00001947"/>
    </source>
</evidence>
<dbReference type="SUPFAM" id="SSF55486">
    <property type="entry name" value="Metalloproteases ('zincins'), catalytic domain"/>
    <property type="match status" value="1"/>
</dbReference>
<keyword evidence="5" id="KW-0645">Protease</keyword>
<keyword evidence="7 13" id="KW-0732">Signal</keyword>
<evidence type="ECO:0000256" key="4">
    <source>
        <dbReference type="ARBA" id="ARBA00022525"/>
    </source>
</evidence>
<evidence type="ECO:0000256" key="11">
    <source>
        <dbReference type="ARBA" id="ARBA00023145"/>
    </source>
</evidence>
<evidence type="ECO:0000256" key="12">
    <source>
        <dbReference type="SAM" id="MobiDB-lite"/>
    </source>
</evidence>
<dbReference type="PANTHER" id="PTHR33478">
    <property type="entry name" value="EXTRACELLULAR METALLOPROTEINASE MEP"/>
    <property type="match status" value="1"/>
</dbReference>
<dbReference type="InterPro" id="IPR050371">
    <property type="entry name" value="Fungal_virulence_M36"/>
</dbReference>
<evidence type="ECO:0000313" key="15">
    <source>
        <dbReference type="EMBL" id="GIE00293.1"/>
    </source>
</evidence>
<comment type="subcellular location">
    <subcellularLocation>
        <location evidence="2">Secreted</location>
    </subcellularLocation>
</comment>
<dbReference type="Gene3D" id="3.10.170.10">
    <property type="match status" value="1"/>
</dbReference>
<evidence type="ECO:0000256" key="10">
    <source>
        <dbReference type="ARBA" id="ARBA00023049"/>
    </source>
</evidence>
<organism evidence="15 16">
    <name type="scientific">Paractinoplanes durhamensis</name>
    <dbReference type="NCBI Taxonomy" id="113563"/>
    <lineage>
        <taxon>Bacteria</taxon>
        <taxon>Bacillati</taxon>
        <taxon>Actinomycetota</taxon>
        <taxon>Actinomycetes</taxon>
        <taxon>Micromonosporales</taxon>
        <taxon>Micromonosporaceae</taxon>
        <taxon>Paractinoplanes</taxon>
    </lineage>
</organism>
<keyword evidence="6" id="KW-0479">Metal-binding</keyword>
<gene>
    <name evidence="15" type="ORF">Adu01nite_16430</name>
</gene>
<dbReference type="InterPro" id="IPR001842">
    <property type="entry name" value="Peptidase_M36"/>
</dbReference>
<dbReference type="InterPro" id="IPR011096">
    <property type="entry name" value="FTP_domain"/>
</dbReference>
<feature type="signal peptide" evidence="13">
    <location>
        <begin position="1"/>
        <end position="20"/>
    </location>
</feature>
<evidence type="ECO:0000256" key="13">
    <source>
        <dbReference type="SAM" id="SignalP"/>
    </source>
</evidence>
<feature type="chain" id="PRO_5045082112" description="FTP domain-containing protein" evidence="13">
    <location>
        <begin position="21"/>
        <end position="601"/>
    </location>
</feature>
<comment type="cofactor">
    <cofactor evidence="1">
        <name>Zn(2+)</name>
        <dbReference type="ChEBI" id="CHEBI:29105"/>
    </cofactor>
</comment>
<evidence type="ECO:0000256" key="7">
    <source>
        <dbReference type="ARBA" id="ARBA00022729"/>
    </source>
</evidence>
<evidence type="ECO:0000256" key="9">
    <source>
        <dbReference type="ARBA" id="ARBA00022833"/>
    </source>
</evidence>
<dbReference type="Pfam" id="PF07504">
    <property type="entry name" value="FTP"/>
    <property type="match status" value="1"/>
</dbReference>
<name>A0ABQ3YRR9_9ACTN</name>
<keyword evidence="8" id="KW-0378">Hydrolase</keyword>
<feature type="domain" description="FTP" evidence="14">
    <location>
        <begin position="81"/>
        <end position="129"/>
    </location>
</feature>
<comment type="caution">
    <text evidence="15">The sequence shown here is derived from an EMBL/GenBank/DDBJ whole genome shotgun (WGS) entry which is preliminary data.</text>
</comment>
<protein>
    <recommendedName>
        <fullName evidence="14">FTP domain-containing protein</fullName>
    </recommendedName>
</protein>
<dbReference type="PANTHER" id="PTHR33478:SF1">
    <property type="entry name" value="EXTRACELLULAR METALLOPROTEINASE MEP"/>
    <property type="match status" value="1"/>
</dbReference>
<evidence type="ECO:0000256" key="8">
    <source>
        <dbReference type="ARBA" id="ARBA00022801"/>
    </source>
</evidence>
<accession>A0ABQ3YRR9</accession>
<evidence type="ECO:0000256" key="3">
    <source>
        <dbReference type="ARBA" id="ARBA00006006"/>
    </source>
</evidence>
<reference evidence="15 16" key="1">
    <citation type="submission" date="2021-01" db="EMBL/GenBank/DDBJ databases">
        <title>Whole genome shotgun sequence of Actinoplanes durhamensis NBRC 14914.</title>
        <authorList>
            <person name="Komaki H."/>
            <person name="Tamura T."/>
        </authorList>
    </citation>
    <scope>NUCLEOTIDE SEQUENCE [LARGE SCALE GENOMIC DNA]</scope>
    <source>
        <strain evidence="15 16">NBRC 14914</strain>
    </source>
</reference>
<evidence type="ECO:0000256" key="2">
    <source>
        <dbReference type="ARBA" id="ARBA00004613"/>
    </source>
</evidence>